<protein>
    <submittedName>
        <fullName evidence="2">Uncharacterized protein</fullName>
    </submittedName>
</protein>
<evidence type="ECO:0000313" key="2">
    <source>
        <dbReference type="EMBL" id="OWF54828.1"/>
    </source>
</evidence>
<feature type="compositionally biased region" description="Basic residues" evidence="1">
    <location>
        <begin position="78"/>
        <end position="87"/>
    </location>
</feature>
<name>A0A210R1D7_MIZYE</name>
<accession>A0A210R1D7</accession>
<feature type="region of interest" description="Disordered" evidence="1">
    <location>
        <begin position="55"/>
        <end position="102"/>
    </location>
</feature>
<comment type="caution">
    <text evidence="2">The sequence shown here is derived from an EMBL/GenBank/DDBJ whole genome shotgun (WGS) entry which is preliminary data.</text>
</comment>
<sequence length="102" mass="11759">MSCVLETAVDPQELSPVYDVIFILLPPFFSHCTCKNNNTCTVAACVRYITHSRIPDDQDTHHHFTYTQDTRRSGDSRGRRRRKRPNSRRFAPPQGITSPRGR</sequence>
<gene>
    <name evidence="2" type="ORF">KP79_PYT20814</name>
</gene>
<dbReference type="Proteomes" id="UP000242188">
    <property type="component" value="Unassembled WGS sequence"/>
</dbReference>
<evidence type="ECO:0000313" key="3">
    <source>
        <dbReference type="Proteomes" id="UP000242188"/>
    </source>
</evidence>
<dbReference type="AlphaFoldDB" id="A0A210R1D7"/>
<reference evidence="2 3" key="1">
    <citation type="journal article" date="2017" name="Nat. Ecol. Evol.">
        <title>Scallop genome provides insights into evolution of bilaterian karyotype and development.</title>
        <authorList>
            <person name="Wang S."/>
            <person name="Zhang J."/>
            <person name="Jiao W."/>
            <person name="Li J."/>
            <person name="Xun X."/>
            <person name="Sun Y."/>
            <person name="Guo X."/>
            <person name="Huan P."/>
            <person name="Dong B."/>
            <person name="Zhang L."/>
            <person name="Hu X."/>
            <person name="Sun X."/>
            <person name="Wang J."/>
            <person name="Zhao C."/>
            <person name="Wang Y."/>
            <person name="Wang D."/>
            <person name="Huang X."/>
            <person name="Wang R."/>
            <person name="Lv J."/>
            <person name="Li Y."/>
            <person name="Zhang Z."/>
            <person name="Liu B."/>
            <person name="Lu W."/>
            <person name="Hui Y."/>
            <person name="Liang J."/>
            <person name="Zhou Z."/>
            <person name="Hou R."/>
            <person name="Li X."/>
            <person name="Liu Y."/>
            <person name="Li H."/>
            <person name="Ning X."/>
            <person name="Lin Y."/>
            <person name="Zhao L."/>
            <person name="Xing Q."/>
            <person name="Dou J."/>
            <person name="Li Y."/>
            <person name="Mao J."/>
            <person name="Guo H."/>
            <person name="Dou H."/>
            <person name="Li T."/>
            <person name="Mu C."/>
            <person name="Jiang W."/>
            <person name="Fu Q."/>
            <person name="Fu X."/>
            <person name="Miao Y."/>
            <person name="Liu J."/>
            <person name="Yu Q."/>
            <person name="Li R."/>
            <person name="Liao H."/>
            <person name="Li X."/>
            <person name="Kong Y."/>
            <person name="Jiang Z."/>
            <person name="Chourrout D."/>
            <person name="Li R."/>
            <person name="Bao Z."/>
        </authorList>
    </citation>
    <scope>NUCLEOTIDE SEQUENCE [LARGE SCALE GENOMIC DNA]</scope>
    <source>
        <strain evidence="2 3">PY_sf001</strain>
    </source>
</reference>
<keyword evidence="3" id="KW-1185">Reference proteome</keyword>
<proteinExistence type="predicted"/>
<evidence type="ECO:0000256" key="1">
    <source>
        <dbReference type="SAM" id="MobiDB-lite"/>
    </source>
</evidence>
<dbReference type="EMBL" id="NEDP02000871">
    <property type="protein sequence ID" value="OWF54828.1"/>
    <property type="molecule type" value="Genomic_DNA"/>
</dbReference>
<organism evidence="2 3">
    <name type="scientific">Mizuhopecten yessoensis</name>
    <name type="common">Japanese scallop</name>
    <name type="synonym">Patinopecten yessoensis</name>
    <dbReference type="NCBI Taxonomy" id="6573"/>
    <lineage>
        <taxon>Eukaryota</taxon>
        <taxon>Metazoa</taxon>
        <taxon>Spiralia</taxon>
        <taxon>Lophotrochozoa</taxon>
        <taxon>Mollusca</taxon>
        <taxon>Bivalvia</taxon>
        <taxon>Autobranchia</taxon>
        <taxon>Pteriomorphia</taxon>
        <taxon>Pectinida</taxon>
        <taxon>Pectinoidea</taxon>
        <taxon>Pectinidae</taxon>
        <taxon>Mizuhopecten</taxon>
    </lineage>
</organism>